<name>A0A5B0WRN2_9GAMM</name>
<proteinExistence type="predicted"/>
<feature type="compositionally biased region" description="Acidic residues" evidence="3">
    <location>
        <begin position="477"/>
        <end position="489"/>
    </location>
</feature>
<dbReference type="InterPro" id="IPR028974">
    <property type="entry name" value="TSP_type-3_rpt"/>
</dbReference>
<sequence length="753" mass="79373">MLRSCCLVALGTACYVNPAHSQLTPTPTITVDAFDENGVAVVAQVYRRSTDVRAVSVQNGLLNTLNYNNTNGTLFGVASPGGDYIGDGFSGSNQSLPALPGPGGFDPLYQNSGNGRASNGPQGGAGIGESYVTFYGAGGARGENYGRIEITRILSGSALDASGRRLVFERIEEPDLPACAQSKIRGRQFVFVWKAELPAYDYYIPEPCTYNVVVRAIYRSVPDGTDTDGDGLPDASDNCPSIANEWQRDADQDGFGDVCDNAYVYDSDEDGVDDAVDNCPYRDNAGQEDLDGDGLGDRCDADIDGDGHVGPLVQNDRVPGAFQNNYLRGLGLGRTDNCPRTFNPDQADSDGDNFGDACQFDRDGDGLNNDFDNCPSHFNPDQADSDGNGVGDLCENDVDGDHVYTIPGTQVIDNCPNVYNIIQTDTDGDGVGDACEVDLDGDGDGVDDTVDNCPSAPNADQSDSDADGVGDACEVSPDQDNDQIADPEDNCPLVANPMQDDVDDDGVGDACDDDADNDGVSDNEDNCPTAFNALQEDLDGDGIGDACDADNDNDAISDVDDNCPLVANPGQDDADGDGIGDVCDDDADNDGISDEDDNCPATFNPEQTDSNGDGRGDACFADADSDGVEDSLDNCPAVMNSSQQDFDGDGAGDACDEDVDSDGVLGATDQCEFTIPGAAVDRENGCSVEQACPCGSPRGETEPWRNKGTYVRCNIRASRGLFEQGIVDSREKARLVVGAAKNDCGRRARRWQR</sequence>
<feature type="compositionally biased region" description="Acidic residues" evidence="3">
    <location>
        <begin position="572"/>
        <end position="598"/>
    </location>
</feature>
<dbReference type="GO" id="GO:0005509">
    <property type="term" value="F:calcium ion binding"/>
    <property type="evidence" value="ECO:0007669"/>
    <property type="project" value="InterPro"/>
</dbReference>
<dbReference type="PANTHER" id="PTHR10199">
    <property type="entry name" value="THROMBOSPONDIN"/>
    <property type="match status" value="1"/>
</dbReference>
<dbReference type="PROSITE" id="PS51234">
    <property type="entry name" value="TSP3"/>
    <property type="match status" value="7"/>
</dbReference>
<evidence type="ECO:0000256" key="4">
    <source>
        <dbReference type="SAM" id="SignalP"/>
    </source>
</evidence>
<dbReference type="SUPFAM" id="SSF103647">
    <property type="entry name" value="TSP type-3 repeat"/>
    <property type="match status" value="4"/>
</dbReference>
<accession>A0A5B0WRN2</accession>
<evidence type="ECO:0008006" key="7">
    <source>
        <dbReference type="Google" id="ProtNLM"/>
    </source>
</evidence>
<feature type="region of interest" description="Disordered" evidence="3">
    <location>
        <begin position="426"/>
        <end position="527"/>
    </location>
</feature>
<dbReference type="EMBL" id="VTUX01000007">
    <property type="protein sequence ID" value="KAA1189613.1"/>
    <property type="molecule type" value="Genomic_DNA"/>
</dbReference>
<dbReference type="PANTHER" id="PTHR10199:SF119">
    <property type="entry name" value="RE20510P"/>
    <property type="match status" value="1"/>
</dbReference>
<keyword evidence="2" id="KW-0106">Calcium</keyword>
<evidence type="ECO:0000313" key="5">
    <source>
        <dbReference type="EMBL" id="KAA1189613.1"/>
    </source>
</evidence>
<evidence type="ECO:0000313" key="6">
    <source>
        <dbReference type="Proteomes" id="UP000323708"/>
    </source>
</evidence>
<feature type="signal peptide" evidence="4">
    <location>
        <begin position="1"/>
        <end position="21"/>
    </location>
</feature>
<dbReference type="AlphaFoldDB" id="A0A5B0WRN2"/>
<feature type="region of interest" description="Disordered" evidence="3">
    <location>
        <begin position="566"/>
        <end position="623"/>
    </location>
</feature>
<dbReference type="Proteomes" id="UP000323708">
    <property type="component" value="Unassembled WGS sequence"/>
</dbReference>
<feature type="chain" id="PRO_5022820987" description="Cartilage oligomeric matrix protein" evidence="4">
    <location>
        <begin position="22"/>
        <end position="753"/>
    </location>
</feature>
<evidence type="ECO:0000256" key="1">
    <source>
        <dbReference type="ARBA" id="ARBA00022729"/>
    </source>
</evidence>
<comment type="caution">
    <text evidence="5">The sequence shown here is derived from an EMBL/GenBank/DDBJ whole genome shotgun (WGS) entry which is preliminary data.</text>
</comment>
<organism evidence="5 6">
    <name type="scientific">Pseudohalioglobus sediminis</name>
    <dbReference type="NCBI Taxonomy" id="2606449"/>
    <lineage>
        <taxon>Bacteria</taxon>
        <taxon>Pseudomonadati</taxon>
        <taxon>Pseudomonadota</taxon>
        <taxon>Gammaproteobacteria</taxon>
        <taxon>Cellvibrionales</taxon>
        <taxon>Halieaceae</taxon>
        <taxon>Pseudohalioglobus</taxon>
    </lineage>
</organism>
<dbReference type="GO" id="GO:0007155">
    <property type="term" value="P:cell adhesion"/>
    <property type="evidence" value="ECO:0007669"/>
    <property type="project" value="InterPro"/>
</dbReference>
<feature type="compositionally biased region" description="Acidic residues" evidence="3">
    <location>
        <begin position="426"/>
        <end position="450"/>
    </location>
</feature>
<dbReference type="InterPro" id="IPR017897">
    <property type="entry name" value="Thrombospondin_3_rpt"/>
</dbReference>
<keyword evidence="1 4" id="KW-0732">Signal</keyword>
<dbReference type="Pfam" id="PF02412">
    <property type="entry name" value="TSP_3"/>
    <property type="match status" value="12"/>
</dbReference>
<keyword evidence="6" id="KW-1185">Reference proteome</keyword>
<gene>
    <name evidence="5" type="ORF">F0M18_14790</name>
</gene>
<dbReference type="FunFam" id="4.10.1080.10:FF:000001">
    <property type="entry name" value="Thrombospondin 3"/>
    <property type="match status" value="3"/>
</dbReference>
<dbReference type="InterPro" id="IPR003367">
    <property type="entry name" value="Thrombospondin_3-like_rpt"/>
</dbReference>
<feature type="compositionally biased region" description="Acidic residues" evidence="3">
    <location>
        <begin position="500"/>
        <end position="525"/>
    </location>
</feature>
<reference evidence="5 6" key="1">
    <citation type="submission" date="2019-09" db="EMBL/GenBank/DDBJ databases">
        <authorList>
            <person name="Chen X.-Y."/>
        </authorList>
    </citation>
    <scope>NUCLEOTIDE SEQUENCE [LARGE SCALE GENOMIC DNA]</scope>
    <source>
        <strain evidence="5 6">NY5</strain>
    </source>
</reference>
<protein>
    <recommendedName>
        <fullName evidence="7">Cartilage oligomeric matrix protein</fullName>
    </recommendedName>
</protein>
<dbReference type="Gene3D" id="4.10.1080.10">
    <property type="entry name" value="TSP type-3 repeat"/>
    <property type="match status" value="5"/>
</dbReference>
<dbReference type="RefSeq" id="WP_149612223.1">
    <property type="nucleotide sequence ID" value="NZ_VTUX01000007.1"/>
</dbReference>
<evidence type="ECO:0000256" key="3">
    <source>
        <dbReference type="SAM" id="MobiDB-lite"/>
    </source>
</evidence>
<evidence type="ECO:0000256" key="2">
    <source>
        <dbReference type="ARBA" id="ARBA00022837"/>
    </source>
</evidence>